<dbReference type="AlphaFoldDB" id="A0A4V6DV01"/>
<dbReference type="Proteomes" id="UP000308133">
    <property type="component" value="Unassembled WGS sequence"/>
</dbReference>
<sequence length="197" mass="22473">MPPITVKQVLSTPDPFVIKWFAAILAWRTDDQGELSPYWSVTWHLINEAARGAYKGGCEANFYFNDGGFTFPPVLQTLDEIQNIYTRVSDEGTRLAIGAYLREQSGERYFYIGVTRLTTNFYEPVLRRGESEVVCMCPRLAMQRWFAIQGWEDNETPSQFVARAFDEVEYRSDVWDGLLAAVPPVNLSVSLYGVQGY</sequence>
<evidence type="ECO:0000313" key="2">
    <source>
        <dbReference type="Proteomes" id="UP000308133"/>
    </source>
</evidence>
<organism evidence="1 2">
    <name type="scientific">Elsinoe australis</name>
    <dbReference type="NCBI Taxonomy" id="40998"/>
    <lineage>
        <taxon>Eukaryota</taxon>
        <taxon>Fungi</taxon>
        <taxon>Dikarya</taxon>
        <taxon>Ascomycota</taxon>
        <taxon>Pezizomycotina</taxon>
        <taxon>Dothideomycetes</taxon>
        <taxon>Dothideomycetidae</taxon>
        <taxon>Myriangiales</taxon>
        <taxon>Elsinoaceae</taxon>
        <taxon>Elsinoe</taxon>
    </lineage>
</organism>
<reference evidence="1 2" key="1">
    <citation type="submission" date="2018-02" db="EMBL/GenBank/DDBJ databases">
        <title>Draft genome sequences of Elsinoe sp., causing black scab on jojoba.</title>
        <authorList>
            <person name="Stodart B."/>
            <person name="Jeffress S."/>
            <person name="Ash G."/>
            <person name="Arun Chinnappa K."/>
        </authorList>
    </citation>
    <scope>NUCLEOTIDE SEQUENCE [LARGE SCALE GENOMIC DNA]</scope>
    <source>
        <strain evidence="1 2">Hillstone_2</strain>
    </source>
</reference>
<name>A0A4V6DV01_9PEZI</name>
<comment type="caution">
    <text evidence="1">The sequence shown here is derived from an EMBL/GenBank/DDBJ whole genome shotgun (WGS) entry which is preliminary data.</text>
</comment>
<accession>A0A4V6DV01</accession>
<protein>
    <submittedName>
        <fullName evidence="1">Uncharacterized protein</fullName>
    </submittedName>
</protein>
<dbReference type="EMBL" id="PTQR01000013">
    <property type="protein sequence ID" value="TKX26382.1"/>
    <property type="molecule type" value="Genomic_DNA"/>
</dbReference>
<evidence type="ECO:0000313" key="1">
    <source>
        <dbReference type="EMBL" id="TKX26382.1"/>
    </source>
</evidence>
<proteinExistence type="predicted"/>
<gene>
    <name evidence="1" type="ORF">C1H76_1344</name>
</gene>